<dbReference type="NCBIfam" id="TIGR01901">
    <property type="entry name" value="adhes_NPXG"/>
    <property type="match status" value="1"/>
</dbReference>
<proteinExistence type="predicted"/>
<dbReference type="RefSeq" id="WP_096575800.1">
    <property type="nucleotide sequence ID" value="NZ_CAWNJS010000001.1"/>
</dbReference>
<sequence>MFKISESTSLLLILNKTKQPLLILFYILYLLIINQLKGFAQIIPDNNLPSNSLTVTSGNVIEIQGGTQVGTNLFHSFEQFSVNTGNTAFFNNPLEINNIITRVTGSSISQIDGLIRTNGIANLFLINPNGIIFGTNASLNIGGSFFASTANSIKFSDGSIYSAVNPQQQTLLTINTPLGLQYGVNPGNITVQGSGNQLFVDEFYATSRENRPVGLEVKTGNTLALVGGNLDLEGGNLTAAQGRVEVGAVKDSFVTINYNNSGLNLSYEGVNNFADINLNAAASIDVSGDGSGHVQVIGKNINLTDGSAILANTEHDLNGGSIKIKAAELLNVSGSNNDSGLPTIISTDVSPKASGNGGSIDIVAQKLTATGGGQISSTTFGLGSGGTVNIQAEDIELVFGGPLGPSGIFASTVSGGGNAGKIAIATNNLLVTDGAQISTTSFSGTGNAGEIQITAKKAQFIGTAFGEFSSSLLASTSSVGNGGNIFLNTDSLEVKKGAQIHNSTFASGGAGKLEIIAKNIELSGTDSGTIASGLFSNVEKGATGNGGLLKVTTENLNLFDGAAIVAKTAGSGNAGKIDIAAKNIQVIGTSNNPLPTIIAADVQSQATGAGGELNINTETLYLRNAGQIATSTFGTGNAGVLNIQAHDINLSGFISGGSSGLFSNAVTNSGNGGQLNISTDKLTIRDGATIAASNFSSRNPNLAPGTGLAGDIKIDARLIELFDSTASNIKSSINATTFNGGGGNIQINTKESVVASNNSLITADTKGNANGGTIRVNTNLLSLNSGATLSTNSTGLGQAGDIFINANQVRANQGLITATATQSGGGNITLNNNFLFLQNNSLISSSVTDSTGGGGNLFINSDFIVNYNNSDIRANAVFGNGGNIQIYTQGIFQNQDSEIDASSTFGIDGVVKITNPEDVQKIAIAELPKDIVDVTQLVAKACSASKTNEFVIIGKGGLPANPTDMLRGQTVWTDLRQLSTNSNTQNKLGAANPEKLASTSPTPTHIIEAQGWVINRDGTIELVAHSPEIPAVVPVSYVAKCTGS</sequence>
<dbReference type="KEGG" id="ttq:NIES37_23650"/>
<accession>A0A1Z4MY49</accession>
<dbReference type="SUPFAM" id="SSF51126">
    <property type="entry name" value="Pectin lyase-like"/>
    <property type="match status" value="4"/>
</dbReference>
<dbReference type="InterPro" id="IPR008638">
    <property type="entry name" value="FhaB/CdiA-like_TPS"/>
</dbReference>
<dbReference type="SMART" id="SM00912">
    <property type="entry name" value="Haemagg_act"/>
    <property type="match status" value="1"/>
</dbReference>
<dbReference type="EMBL" id="AP018248">
    <property type="protein sequence ID" value="BAY98415.1"/>
    <property type="molecule type" value="Genomic_DNA"/>
</dbReference>
<protein>
    <submittedName>
        <fullName evidence="4">Filamentous hemagglutinin family outer membrane protein</fullName>
    </submittedName>
</protein>
<dbReference type="Pfam" id="PF05860">
    <property type="entry name" value="TPS"/>
    <property type="match status" value="1"/>
</dbReference>
<feature type="domain" description="Filamentous haemagglutinin FhaB/tRNA nuclease CdiA-like TPS" evidence="3">
    <location>
        <begin position="45"/>
        <end position="156"/>
    </location>
</feature>
<dbReference type="InterPro" id="IPR011050">
    <property type="entry name" value="Pectin_lyase_fold/virulence"/>
</dbReference>
<keyword evidence="2" id="KW-0472">Membrane</keyword>
<dbReference type="Gene3D" id="2.160.20.10">
    <property type="entry name" value="Single-stranded right-handed beta-helix, Pectin lyase-like"/>
    <property type="match status" value="3"/>
</dbReference>
<dbReference type="Proteomes" id="UP000218785">
    <property type="component" value="Chromosome"/>
</dbReference>
<evidence type="ECO:0000256" key="1">
    <source>
        <dbReference type="SAM" id="MobiDB-lite"/>
    </source>
</evidence>
<reference evidence="4 5" key="1">
    <citation type="submission" date="2017-06" db="EMBL/GenBank/DDBJ databases">
        <title>Genome sequencing of cyanobaciteial culture collection at National Institute for Environmental Studies (NIES).</title>
        <authorList>
            <person name="Hirose Y."/>
            <person name="Shimura Y."/>
            <person name="Fujisawa T."/>
            <person name="Nakamura Y."/>
            <person name="Kawachi M."/>
        </authorList>
    </citation>
    <scope>NUCLEOTIDE SEQUENCE [LARGE SCALE GENOMIC DNA]</scope>
    <source>
        <strain evidence="4 5">NIES-37</strain>
    </source>
</reference>
<feature type="region of interest" description="Disordered" evidence="1">
    <location>
        <begin position="982"/>
        <end position="1001"/>
    </location>
</feature>
<keyword evidence="2" id="KW-1133">Transmembrane helix</keyword>
<evidence type="ECO:0000313" key="4">
    <source>
        <dbReference type="EMBL" id="BAY98415.1"/>
    </source>
</evidence>
<name>A0A1Z4MY49_9CYAN</name>
<feature type="transmembrane region" description="Helical" evidence="2">
    <location>
        <begin position="21"/>
        <end position="40"/>
    </location>
</feature>
<organism evidence="4 5">
    <name type="scientific">Tolypothrix tenuis PCC 7101</name>
    <dbReference type="NCBI Taxonomy" id="231146"/>
    <lineage>
        <taxon>Bacteria</taxon>
        <taxon>Bacillati</taxon>
        <taxon>Cyanobacteriota</taxon>
        <taxon>Cyanophyceae</taxon>
        <taxon>Nostocales</taxon>
        <taxon>Tolypothrichaceae</taxon>
        <taxon>Tolypothrix</taxon>
    </lineage>
</organism>
<evidence type="ECO:0000313" key="5">
    <source>
        <dbReference type="Proteomes" id="UP000218785"/>
    </source>
</evidence>
<gene>
    <name evidence="4" type="ORF">NIES37_23650</name>
</gene>
<keyword evidence="2" id="KW-0812">Transmembrane</keyword>
<evidence type="ECO:0000259" key="3">
    <source>
        <dbReference type="SMART" id="SM00912"/>
    </source>
</evidence>
<evidence type="ECO:0000256" key="2">
    <source>
        <dbReference type="SAM" id="Phobius"/>
    </source>
</evidence>
<dbReference type="AlphaFoldDB" id="A0A1Z4MY49"/>
<keyword evidence="5" id="KW-1185">Reference proteome</keyword>
<dbReference type="InterPro" id="IPR012334">
    <property type="entry name" value="Pectin_lyas_fold"/>
</dbReference>